<keyword evidence="11" id="KW-1185">Reference proteome</keyword>
<dbReference type="VEuPathDB" id="FungiDB:BO71DRAFT_164043"/>
<protein>
    <recommendedName>
        <fullName evidence="9">Zn(2)-C6 fungal-type domain-containing protein</fullName>
    </recommendedName>
</protein>
<evidence type="ECO:0000256" key="7">
    <source>
        <dbReference type="ARBA" id="ARBA00023242"/>
    </source>
</evidence>
<dbReference type="PANTHER" id="PTHR31313:SF81">
    <property type="entry name" value="TY1 ENHANCER ACTIVATOR"/>
    <property type="match status" value="1"/>
</dbReference>
<evidence type="ECO:0000256" key="1">
    <source>
        <dbReference type="ARBA" id="ARBA00004123"/>
    </source>
</evidence>
<dbReference type="STRING" id="1448320.A0A319DZ50"/>
<dbReference type="OrthoDB" id="4505865at2759"/>
<feature type="region of interest" description="Disordered" evidence="8">
    <location>
        <begin position="163"/>
        <end position="214"/>
    </location>
</feature>
<dbReference type="InterPro" id="IPR007219">
    <property type="entry name" value="XnlR_reg_dom"/>
</dbReference>
<feature type="region of interest" description="Disordered" evidence="8">
    <location>
        <begin position="111"/>
        <end position="149"/>
    </location>
</feature>
<dbReference type="GO" id="GO:0009893">
    <property type="term" value="P:positive regulation of metabolic process"/>
    <property type="evidence" value="ECO:0007669"/>
    <property type="project" value="UniProtKB-ARBA"/>
</dbReference>
<feature type="compositionally biased region" description="Basic and acidic residues" evidence="8">
    <location>
        <begin position="177"/>
        <end position="186"/>
    </location>
</feature>
<dbReference type="Pfam" id="PF04082">
    <property type="entry name" value="Fungal_trans"/>
    <property type="match status" value="1"/>
</dbReference>
<keyword evidence="4" id="KW-0805">Transcription regulation</keyword>
<dbReference type="AlphaFoldDB" id="A0A319DZ50"/>
<proteinExistence type="predicted"/>
<dbReference type="InterPro" id="IPR036864">
    <property type="entry name" value="Zn2-C6_fun-type_DNA-bd_sf"/>
</dbReference>
<dbReference type="PROSITE" id="PS00463">
    <property type="entry name" value="ZN2_CY6_FUNGAL_1"/>
    <property type="match status" value="1"/>
</dbReference>
<dbReference type="PANTHER" id="PTHR31313">
    <property type="entry name" value="TY1 ENHANCER ACTIVATOR"/>
    <property type="match status" value="1"/>
</dbReference>
<evidence type="ECO:0000313" key="10">
    <source>
        <dbReference type="EMBL" id="PYH96713.1"/>
    </source>
</evidence>
<dbReference type="GO" id="GO:0003677">
    <property type="term" value="F:DNA binding"/>
    <property type="evidence" value="ECO:0007669"/>
    <property type="project" value="UniProtKB-KW"/>
</dbReference>
<evidence type="ECO:0000256" key="6">
    <source>
        <dbReference type="ARBA" id="ARBA00023163"/>
    </source>
</evidence>
<feature type="compositionally biased region" description="Polar residues" evidence="8">
    <location>
        <begin position="140"/>
        <end position="149"/>
    </location>
</feature>
<dbReference type="GO" id="GO:0006351">
    <property type="term" value="P:DNA-templated transcription"/>
    <property type="evidence" value="ECO:0007669"/>
    <property type="project" value="InterPro"/>
</dbReference>
<dbReference type="EMBL" id="KZ825834">
    <property type="protein sequence ID" value="PYH96713.1"/>
    <property type="molecule type" value="Genomic_DNA"/>
</dbReference>
<accession>A0A319DZ50</accession>
<evidence type="ECO:0000256" key="2">
    <source>
        <dbReference type="ARBA" id="ARBA00022723"/>
    </source>
</evidence>
<dbReference type="InterPro" id="IPR001138">
    <property type="entry name" value="Zn2Cys6_DnaBD"/>
</dbReference>
<comment type="subcellular location">
    <subcellularLocation>
        <location evidence="1">Nucleus</location>
    </subcellularLocation>
</comment>
<dbReference type="GO" id="GO:0005634">
    <property type="term" value="C:nucleus"/>
    <property type="evidence" value="ECO:0007669"/>
    <property type="project" value="UniProtKB-SubCell"/>
</dbReference>
<evidence type="ECO:0000259" key="9">
    <source>
        <dbReference type="PROSITE" id="PS50048"/>
    </source>
</evidence>
<dbReference type="GO" id="GO:0000981">
    <property type="term" value="F:DNA-binding transcription factor activity, RNA polymerase II-specific"/>
    <property type="evidence" value="ECO:0007669"/>
    <property type="project" value="InterPro"/>
</dbReference>
<evidence type="ECO:0000256" key="4">
    <source>
        <dbReference type="ARBA" id="ARBA00023015"/>
    </source>
</evidence>
<dbReference type="InterPro" id="IPR051615">
    <property type="entry name" value="Transcr_Regulatory_Elem"/>
</dbReference>
<evidence type="ECO:0000256" key="3">
    <source>
        <dbReference type="ARBA" id="ARBA00022833"/>
    </source>
</evidence>
<keyword evidence="5" id="KW-0238">DNA-binding</keyword>
<dbReference type="SMART" id="SM00066">
    <property type="entry name" value="GAL4"/>
    <property type="match status" value="1"/>
</dbReference>
<dbReference type="Proteomes" id="UP000247810">
    <property type="component" value="Unassembled WGS sequence"/>
</dbReference>
<dbReference type="CDD" id="cd12148">
    <property type="entry name" value="fungal_TF_MHR"/>
    <property type="match status" value="1"/>
</dbReference>
<dbReference type="SUPFAM" id="SSF57701">
    <property type="entry name" value="Zn2/Cys6 DNA-binding domain"/>
    <property type="match status" value="1"/>
</dbReference>
<sequence>MTNRTETPKRSRHTSRASFACYRCKKAKRRCDISQEVGSTGSCSTCRIRNETCDFREYGDDKRKQRLGSKALEARVAVLERELQILSSHQKPNYTEDQVDDSDEVSWQMRYSHSRPDSDGGSKHVACSDEAKLPPHSSPRGLTSPFSTTSVHQAAPVIGGCVDASATSGSSVGSRKYSNDSKEPRRFPIGMDEVTPLSGALEDDENGNEHYFGASSMFPYGDTQSSSPHHLARREDLTPSFLHDIIDPEPIVSHLLDLFWTYQASHLLIVDRDIFLHHRQLAQSSDGIGDRNYYTPCLLYSMLALASLISTDRGVKRYSTAGGIPGDLFNQRARTLFNMEMECPTVTTAQAAILIGSRYGTFVDSSLGWTFCGIALRVVAKLCLHLDCSRMVESKRRG</sequence>
<feature type="domain" description="Zn(2)-C6 fungal-type" evidence="9">
    <location>
        <begin position="20"/>
        <end position="55"/>
    </location>
</feature>
<keyword evidence="6" id="KW-0804">Transcription</keyword>
<dbReference type="PROSITE" id="PS50048">
    <property type="entry name" value="ZN2_CY6_FUNGAL_2"/>
    <property type="match status" value="1"/>
</dbReference>
<evidence type="ECO:0000256" key="5">
    <source>
        <dbReference type="ARBA" id="ARBA00023125"/>
    </source>
</evidence>
<keyword evidence="3" id="KW-0862">Zinc</keyword>
<feature type="compositionally biased region" description="Basic and acidic residues" evidence="8">
    <location>
        <begin position="114"/>
        <end position="133"/>
    </location>
</feature>
<dbReference type="Gene3D" id="4.10.240.10">
    <property type="entry name" value="Zn(2)-C6 fungal-type DNA-binding domain"/>
    <property type="match status" value="1"/>
</dbReference>
<evidence type="ECO:0000256" key="8">
    <source>
        <dbReference type="SAM" id="MobiDB-lite"/>
    </source>
</evidence>
<dbReference type="GO" id="GO:0008270">
    <property type="term" value="F:zinc ion binding"/>
    <property type="evidence" value="ECO:0007669"/>
    <property type="project" value="InterPro"/>
</dbReference>
<name>A0A319DZ50_9EURO</name>
<organism evidence="10 11">
    <name type="scientific">Aspergillus ellipticus CBS 707.79</name>
    <dbReference type="NCBI Taxonomy" id="1448320"/>
    <lineage>
        <taxon>Eukaryota</taxon>
        <taxon>Fungi</taxon>
        <taxon>Dikarya</taxon>
        <taxon>Ascomycota</taxon>
        <taxon>Pezizomycotina</taxon>
        <taxon>Eurotiomycetes</taxon>
        <taxon>Eurotiomycetidae</taxon>
        <taxon>Eurotiales</taxon>
        <taxon>Aspergillaceae</taxon>
        <taxon>Aspergillus</taxon>
        <taxon>Aspergillus subgen. Circumdati</taxon>
    </lineage>
</organism>
<dbReference type="CDD" id="cd00067">
    <property type="entry name" value="GAL4"/>
    <property type="match status" value="1"/>
</dbReference>
<keyword evidence="7" id="KW-0539">Nucleus</keyword>
<keyword evidence="2" id="KW-0479">Metal-binding</keyword>
<reference evidence="10 11" key="1">
    <citation type="submission" date="2018-02" db="EMBL/GenBank/DDBJ databases">
        <title>The genomes of Aspergillus section Nigri reveals drivers in fungal speciation.</title>
        <authorList>
            <consortium name="DOE Joint Genome Institute"/>
            <person name="Vesth T.C."/>
            <person name="Nybo J."/>
            <person name="Theobald S."/>
            <person name="Brandl J."/>
            <person name="Frisvad J.C."/>
            <person name="Nielsen K.F."/>
            <person name="Lyhne E.K."/>
            <person name="Kogle M.E."/>
            <person name="Kuo A."/>
            <person name="Riley R."/>
            <person name="Clum A."/>
            <person name="Nolan M."/>
            <person name="Lipzen A."/>
            <person name="Salamov A."/>
            <person name="Henrissat B."/>
            <person name="Wiebenga A."/>
            <person name="De vries R.P."/>
            <person name="Grigoriev I.V."/>
            <person name="Mortensen U.H."/>
            <person name="Andersen M.R."/>
            <person name="Baker S.E."/>
        </authorList>
    </citation>
    <scope>NUCLEOTIDE SEQUENCE [LARGE SCALE GENOMIC DNA]</scope>
    <source>
        <strain evidence="10 11">CBS 707.79</strain>
    </source>
</reference>
<evidence type="ECO:0000313" key="11">
    <source>
        <dbReference type="Proteomes" id="UP000247810"/>
    </source>
</evidence>
<gene>
    <name evidence="10" type="ORF">BO71DRAFT_164043</name>
</gene>